<evidence type="ECO:0000256" key="7">
    <source>
        <dbReference type="SAM" id="SignalP"/>
    </source>
</evidence>
<evidence type="ECO:0000256" key="3">
    <source>
        <dbReference type="ARBA" id="ARBA00023015"/>
    </source>
</evidence>
<keyword evidence="2" id="KW-0862">Zinc</keyword>
<dbReference type="GO" id="GO:0008270">
    <property type="term" value="F:zinc ion binding"/>
    <property type="evidence" value="ECO:0007669"/>
    <property type="project" value="InterPro"/>
</dbReference>
<feature type="domain" description="Xylanolytic transcriptional activator regulatory" evidence="8">
    <location>
        <begin position="31"/>
        <end position="109"/>
    </location>
</feature>
<sequence>MLSFRCSWLLLGQAFLLRAYLEALRGRLESATTFNSIACAMAKRLGLHVDCTDSDIELSVSLSEDRRERLAIFWAIFWLDRRLAILEGRACNVDAVDISTPWPLQLMRGAKDFTETPLSLDLIYACQVEFADLQDKTLSKLYAFSSSSTKEDATSEGHLQFISWFSSLPHSMKDVSSGKTFHPSFLSFHLGFHSGLILLHRRSLSDMGRGAELSNQRCGDSAATIASLLKSYQESFRETLADPMVLHAAFTGALVHLVFLLHPDVVTYRSSLKALRAMTHILSEFARKSIYAETILTDLQEFANKWDIIPANSPIFWTHPRSRESDGQLSPNDGVA</sequence>
<evidence type="ECO:0000313" key="10">
    <source>
        <dbReference type="Proteomes" id="UP001174694"/>
    </source>
</evidence>
<name>A0AA38VBZ7_9PEZI</name>
<evidence type="ECO:0000256" key="6">
    <source>
        <dbReference type="ARBA" id="ARBA00023242"/>
    </source>
</evidence>
<dbReference type="GO" id="GO:0003677">
    <property type="term" value="F:DNA binding"/>
    <property type="evidence" value="ECO:0007669"/>
    <property type="project" value="UniProtKB-KW"/>
</dbReference>
<proteinExistence type="predicted"/>
<keyword evidence="10" id="KW-1185">Reference proteome</keyword>
<dbReference type="InterPro" id="IPR051615">
    <property type="entry name" value="Transcr_Regulatory_Elem"/>
</dbReference>
<dbReference type="SMART" id="SM00906">
    <property type="entry name" value="Fungal_trans"/>
    <property type="match status" value="1"/>
</dbReference>
<dbReference type="CDD" id="cd12148">
    <property type="entry name" value="fungal_TF_MHR"/>
    <property type="match status" value="1"/>
</dbReference>
<keyword evidence="6" id="KW-0539">Nucleus</keyword>
<dbReference type="InterPro" id="IPR007219">
    <property type="entry name" value="XnlR_reg_dom"/>
</dbReference>
<organism evidence="9 10">
    <name type="scientific">Pleurostoma richardsiae</name>
    <dbReference type="NCBI Taxonomy" id="41990"/>
    <lineage>
        <taxon>Eukaryota</taxon>
        <taxon>Fungi</taxon>
        <taxon>Dikarya</taxon>
        <taxon>Ascomycota</taxon>
        <taxon>Pezizomycotina</taxon>
        <taxon>Sordariomycetes</taxon>
        <taxon>Sordariomycetidae</taxon>
        <taxon>Calosphaeriales</taxon>
        <taxon>Pleurostomataceae</taxon>
        <taxon>Pleurostoma</taxon>
    </lineage>
</organism>
<evidence type="ECO:0000256" key="1">
    <source>
        <dbReference type="ARBA" id="ARBA00022723"/>
    </source>
</evidence>
<dbReference type="PANTHER" id="PTHR31313">
    <property type="entry name" value="TY1 ENHANCER ACTIVATOR"/>
    <property type="match status" value="1"/>
</dbReference>
<dbReference type="Proteomes" id="UP001174694">
    <property type="component" value="Unassembled WGS sequence"/>
</dbReference>
<dbReference type="GO" id="GO:0006351">
    <property type="term" value="P:DNA-templated transcription"/>
    <property type="evidence" value="ECO:0007669"/>
    <property type="project" value="InterPro"/>
</dbReference>
<dbReference type="PANTHER" id="PTHR31313:SF81">
    <property type="entry name" value="TY1 ENHANCER ACTIVATOR"/>
    <property type="match status" value="1"/>
</dbReference>
<keyword evidence="3" id="KW-0805">Transcription regulation</keyword>
<feature type="signal peptide" evidence="7">
    <location>
        <begin position="1"/>
        <end position="23"/>
    </location>
</feature>
<keyword evidence="1" id="KW-0479">Metal-binding</keyword>
<dbReference type="EMBL" id="JANBVO010000044">
    <property type="protein sequence ID" value="KAJ9134353.1"/>
    <property type="molecule type" value="Genomic_DNA"/>
</dbReference>
<evidence type="ECO:0000259" key="8">
    <source>
        <dbReference type="SMART" id="SM00906"/>
    </source>
</evidence>
<evidence type="ECO:0000256" key="2">
    <source>
        <dbReference type="ARBA" id="ARBA00022833"/>
    </source>
</evidence>
<evidence type="ECO:0000256" key="5">
    <source>
        <dbReference type="ARBA" id="ARBA00023163"/>
    </source>
</evidence>
<evidence type="ECO:0000256" key="4">
    <source>
        <dbReference type="ARBA" id="ARBA00023125"/>
    </source>
</evidence>
<comment type="caution">
    <text evidence="9">The sequence shown here is derived from an EMBL/GenBank/DDBJ whole genome shotgun (WGS) entry which is preliminary data.</text>
</comment>
<keyword evidence="4" id="KW-0238">DNA-binding</keyword>
<reference evidence="9" key="1">
    <citation type="submission" date="2022-07" db="EMBL/GenBank/DDBJ databases">
        <title>Fungi with potential for degradation of polypropylene.</title>
        <authorList>
            <person name="Gostincar C."/>
        </authorList>
    </citation>
    <scope>NUCLEOTIDE SEQUENCE</scope>
    <source>
        <strain evidence="9">EXF-13308</strain>
    </source>
</reference>
<protein>
    <recommendedName>
        <fullName evidence="8">Xylanolytic transcriptional activator regulatory domain-containing protein</fullName>
    </recommendedName>
</protein>
<keyword evidence="7" id="KW-0732">Signal</keyword>
<accession>A0AA38VBZ7</accession>
<feature type="chain" id="PRO_5041267444" description="Xylanolytic transcriptional activator regulatory domain-containing protein" evidence="7">
    <location>
        <begin position="24"/>
        <end position="336"/>
    </location>
</feature>
<dbReference type="Pfam" id="PF04082">
    <property type="entry name" value="Fungal_trans"/>
    <property type="match status" value="1"/>
</dbReference>
<evidence type="ECO:0000313" key="9">
    <source>
        <dbReference type="EMBL" id="KAJ9134353.1"/>
    </source>
</evidence>
<dbReference type="AlphaFoldDB" id="A0AA38VBZ7"/>
<gene>
    <name evidence="9" type="ORF">NKR23_g10225</name>
</gene>
<keyword evidence="5" id="KW-0804">Transcription</keyword>